<feature type="non-terminal residue" evidence="3">
    <location>
        <position position="398"/>
    </location>
</feature>
<name>W4M6L1_9BACT</name>
<dbReference type="InterPro" id="IPR001296">
    <property type="entry name" value="Glyco_trans_1"/>
</dbReference>
<evidence type="ECO:0000313" key="3">
    <source>
        <dbReference type="EMBL" id="ETX05803.1"/>
    </source>
</evidence>
<accession>W4M6L1</accession>
<evidence type="ECO:0008006" key="5">
    <source>
        <dbReference type="Google" id="ProtNLM"/>
    </source>
</evidence>
<proteinExistence type="predicted"/>
<dbReference type="GO" id="GO:0016757">
    <property type="term" value="F:glycosyltransferase activity"/>
    <property type="evidence" value="ECO:0007669"/>
    <property type="project" value="InterPro"/>
</dbReference>
<dbReference type="Gene3D" id="3.40.50.2000">
    <property type="entry name" value="Glycogen Phosphorylase B"/>
    <property type="match status" value="2"/>
</dbReference>
<evidence type="ECO:0000259" key="1">
    <source>
        <dbReference type="Pfam" id="PF00534"/>
    </source>
</evidence>
<dbReference type="Proteomes" id="UP000019140">
    <property type="component" value="Unassembled WGS sequence"/>
</dbReference>
<organism evidence="3 4">
    <name type="scientific">Candidatus Entotheonella gemina</name>
    <dbReference type="NCBI Taxonomy" id="1429439"/>
    <lineage>
        <taxon>Bacteria</taxon>
        <taxon>Pseudomonadati</taxon>
        <taxon>Nitrospinota/Tectimicrobiota group</taxon>
        <taxon>Candidatus Tectimicrobiota</taxon>
        <taxon>Candidatus Entotheonellia</taxon>
        <taxon>Candidatus Entotheonellales</taxon>
        <taxon>Candidatus Entotheonellaceae</taxon>
        <taxon>Candidatus Entotheonella</taxon>
    </lineage>
</organism>
<keyword evidence="4" id="KW-1185">Reference proteome</keyword>
<dbReference type="InterPro" id="IPR050194">
    <property type="entry name" value="Glycosyltransferase_grp1"/>
</dbReference>
<comment type="caution">
    <text evidence="3">The sequence shown here is derived from an EMBL/GenBank/DDBJ whole genome shotgun (WGS) entry which is preliminary data.</text>
</comment>
<dbReference type="SUPFAM" id="SSF53756">
    <property type="entry name" value="UDP-Glycosyltransferase/glycogen phosphorylase"/>
    <property type="match status" value="1"/>
</dbReference>
<dbReference type="PANTHER" id="PTHR45947:SF3">
    <property type="entry name" value="SULFOQUINOVOSYL TRANSFERASE SQD2"/>
    <property type="match status" value="1"/>
</dbReference>
<feature type="domain" description="Glycosyltransferase subfamily 4-like N-terminal" evidence="2">
    <location>
        <begin position="33"/>
        <end position="211"/>
    </location>
</feature>
<dbReference type="Pfam" id="PF00534">
    <property type="entry name" value="Glycos_transf_1"/>
    <property type="match status" value="1"/>
</dbReference>
<gene>
    <name evidence="3" type="ORF">ETSY2_20850</name>
</gene>
<protein>
    <recommendedName>
        <fullName evidence="5">Glycosyl transferase</fullName>
    </recommendedName>
</protein>
<dbReference type="Pfam" id="PF13439">
    <property type="entry name" value="Glyco_transf_4"/>
    <property type="match status" value="1"/>
</dbReference>
<sequence length="398" mass="44301">MIKPTVAAPALRRVAMLSVHSSPLATLGGQVTGGMNVYVRELSRQLSRHGIAVDVYTRRQDPDLPEVLEFDQQARVVHLNAGPPVPYPKHEVFGHMPEFVSHVQSFIAKEGLQYDCIHSHYWVSGWVALRLRQSLQVPVVHMSHTLGYPKNSAVQQAWEREPPTRLQVEYEVLKHSDHLIAESQASKDHMVQDYGVDPARIEIIPCGVETSIFHPHDRQQARRRLGLPGGPLLLFIGRLQPLKGIDTLLKCAYDVRQRHDDLQVLIVGGGVDTDDPHERQERERLHALMRELGLTGHVRFIDAQPQEQLAYYYAAADLLMMPSHYESFGMVVLEAMACGTPVVASHVGGLASTVLPGQTGFLAPVGDEQAFARSVEQLIGAPELWQSMSEAAYLRAQA</sequence>
<dbReference type="InterPro" id="IPR028098">
    <property type="entry name" value="Glyco_trans_4-like_N"/>
</dbReference>
<dbReference type="AlphaFoldDB" id="W4M6L1"/>
<dbReference type="HOGENOM" id="CLU_009583_2_3_7"/>
<reference evidence="3 4" key="1">
    <citation type="journal article" date="2014" name="Nature">
        <title>An environmental bacterial taxon with a large and distinct metabolic repertoire.</title>
        <authorList>
            <person name="Wilson M.C."/>
            <person name="Mori T."/>
            <person name="Ruckert C."/>
            <person name="Uria A.R."/>
            <person name="Helf M.J."/>
            <person name="Takada K."/>
            <person name="Gernert C."/>
            <person name="Steffens U.A."/>
            <person name="Heycke N."/>
            <person name="Schmitt S."/>
            <person name="Rinke C."/>
            <person name="Helfrich E.J."/>
            <person name="Brachmann A.O."/>
            <person name="Gurgui C."/>
            <person name="Wakimoto T."/>
            <person name="Kracht M."/>
            <person name="Crusemann M."/>
            <person name="Hentschel U."/>
            <person name="Abe I."/>
            <person name="Matsunaga S."/>
            <person name="Kalinowski J."/>
            <person name="Takeyama H."/>
            <person name="Piel J."/>
        </authorList>
    </citation>
    <scope>NUCLEOTIDE SEQUENCE [LARGE SCALE GENOMIC DNA]</scope>
    <source>
        <strain evidence="4">TSY2</strain>
    </source>
</reference>
<feature type="domain" description="Glycosyl transferase family 1" evidence="1">
    <location>
        <begin position="218"/>
        <end position="394"/>
    </location>
</feature>
<evidence type="ECO:0000313" key="4">
    <source>
        <dbReference type="Proteomes" id="UP000019140"/>
    </source>
</evidence>
<dbReference type="PANTHER" id="PTHR45947">
    <property type="entry name" value="SULFOQUINOVOSYL TRANSFERASE SQD2"/>
    <property type="match status" value="1"/>
</dbReference>
<evidence type="ECO:0000259" key="2">
    <source>
        <dbReference type="Pfam" id="PF13439"/>
    </source>
</evidence>
<dbReference type="EMBL" id="AZHX01000862">
    <property type="protein sequence ID" value="ETX05803.1"/>
    <property type="molecule type" value="Genomic_DNA"/>
</dbReference>